<reference evidence="2 3" key="1">
    <citation type="submission" date="2016-08" db="EMBL/GenBank/DDBJ databases">
        <title>A Parts List for Fungal Cellulosomes Revealed by Comparative Genomics.</title>
        <authorList>
            <consortium name="DOE Joint Genome Institute"/>
            <person name="Haitjema C.H."/>
            <person name="Gilmore S.P."/>
            <person name="Henske J.K."/>
            <person name="Solomon K.V."/>
            <person name="De Groot R."/>
            <person name="Kuo A."/>
            <person name="Mondo S.J."/>
            <person name="Salamov A.A."/>
            <person name="Labutti K."/>
            <person name="Zhao Z."/>
            <person name="Chiniquy J."/>
            <person name="Barry K."/>
            <person name="Brewer H.M."/>
            <person name="Purvine S.O."/>
            <person name="Wright A.T."/>
            <person name="Boxma B."/>
            <person name="Van Alen T."/>
            <person name="Hackstein J.H."/>
            <person name="Baker S.E."/>
            <person name="Grigoriev I.V."/>
            <person name="O'Malley M.A."/>
        </authorList>
    </citation>
    <scope>NUCLEOTIDE SEQUENCE [LARGE SCALE GENOMIC DNA]</scope>
    <source>
        <strain evidence="2 3">G1</strain>
    </source>
</reference>
<evidence type="ECO:0000313" key="2">
    <source>
        <dbReference type="EMBL" id="ORY17547.1"/>
    </source>
</evidence>
<proteinExistence type="inferred from homology"/>
<dbReference type="PROSITE" id="PS51354">
    <property type="entry name" value="GLUTAREDOXIN_2"/>
    <property type="match status" value="1"/>
</dbReference>
<dbReference type="Proteomes" id="UP000193920">
    <property type="component" value="Unassembled WGS sequence"/>
</dbReference>
<name>A0A1Y2A5G0_9FUNG</name>
<dbReference type="EMBL" id="MCOG01000326">
    <property type="protein sequence ID" value="ORY17547.1"/>
    <property type="molecule type" value="Genomic_DNA"/>
</dbReference>
<dbReference type="AlphaFoldDB" id="A0A1Y2A5G0"/>
<dbReference type="InterPro" id="IPR051033">
    <property type="entry name" value="SH3BGR"/>
</dbReference>
<dbReference type="OrthoDB" id="9932926at2759"/>
<comment type="similarity">
    <text evidence="1">Belongs to the SH3BGR family.</text>
</comment>
<gene>
    <name evidence="2" type="ORF">LY90DRAFT_677317</name>
</gene>
<keyword evidence="3" id="KW-1185">Reference proteome</keyword>
<dbReference type="Gene3D" id="3.40.30.10">
    <property type="entry name" value="Glutaredoxin"/>
    <property type="match status" value="1"/>
</dbReference>
<accession>A0A1Y2A5G0</accession>
<organism evidence="2 3">
    <name type="scientific">Neocallimastix californiae</name>
    <dbReference type="NCBI Taxonomy" id="1754190"/>
    <lineage>
        <taxon>Eukaryota</taxon>
        <taxon>Fungi</taxon>
        <taxon>Fungi incertae sedis</taxon>
        <taxon>Chytridiomycota</taxon>
        <taxon>Chytridiomycota incertae sedis</taxon>
        <taxon>Neocallimastigomycetes</taxon>
        <taxon>Neocallimastigales</taxon>
        <taxon>Neocallimastigaceae</taxon>
        <taxon>Neocallimastix</taxon>
    </lineage>
</organism>
<dbReference type="SUPFAM" id="SSF52833">
    <property type="entry name" value="Thioredoxin-like"/>
    <property type="match status" value="1"/>
</dbReference>
<dbReference type="STRING" id="1754190.A0A1Y2A5G0"/>
<sequence length="109" mass="12417">MADEEVIVTVYYSSVSGSTTIKHDQQEIEMLFGTHKIPYRLVDIANNENSDVKKILHRENGKLIIPQVFVKDEYKASAEDIRMAVEDGDLYGFLGIPEYTTIKNVHDNI</sequence>
<dbReference type="PANTHER" id="PTHR12232">
    <property type="entry name" value="SH3 DOMAIN-BINDING GLUTAMIC ACID-RICH-LIKE PROTEIN"/>
    <property type="match status" value="1"/>
</dbReference>
<dbReference type="Pfam" id="PF04908">
    <property type="entry name" value="SH3BGR"/>
    <property type="match status" value="1"/>
</dbReference>
<dbReference type="PANTHER" id="PTHR12232:SF0">
    <property type="entry name" value="THIOREDOXIN DOMAIN-CONTAINING PROTEIN"/>
    <property type="match status" value="1"/>
</dbReference>
<comment type="caution">
    <text evidence="2">The sequence shown here is derived from an EMBL/GenBank/DDBJ whole genome shotgun (WGS) entry which is preliminary data.</text>
</comment>
<dbReference type="InterPro" id="IPR036249">
    <property type="entry name" value="Thioredoxin-like_sf"/>
</dbReference>
<protein>
    <submittedName>
        <fullName evidence="2">Uncharacterized protein</fullName>
    </submittedName>
</protein>
<evidence type="ECO:0000313" key="3">
    <source>
        <dbReference type="Proteomes" id="UP000193920"/>
    </source>
</evidence>
<dbReference type="GO" id="GO:0005737">
    <property type="term" value="C:cytoplasm"/>
    <property type="evidence" value="ECO:0007669"/>
    <property type="project" value="TreeGrafter"/>
</dbReference>
<evidence type="ECO:0000256" key="1">
    <source>
        <dbReference type="ARBA" id="ARBA00007764"/>
    </source>
</evidence>
<dbReference type="InterPro" id="IPR006993">
    <property type="entry name" value="Glut_rich_SH3-bd"/>
</dbReference>